<dbReference type="Proteomes" id="UP000538147">
    <property type="component" value="Unassembled WGS sequence"/>
</dbReference>
<name>A0A841LHT6_9SPHN</name>
<sequence>MNAPFCLPTPVSTSELKVSANPPPGSRDFFSQMHNQTFRTLRLDKRHDLMFHYVSMTQFDTAGQACRWAMEGVA</sequence>
<gene>
    <name evidence="1" type="ORF">FHS79_002953</name>
</gene>
<organism evidence="1 2">
    <name type="scientific">Polymorphobacter multimanifer</name>
    <dbReference type="NCBI Taxonomy" id="1070431"/>
    <lineage>
        <taxon>Bacteria</taxon>
        <taxon>Pseudomonadati</taxon>
        <taxon>Pseudomonadota</taxon>
        <taxon>Alphaproteobacteria</taxon>
        <taxon>Sphingomonadales</taxon>
        <taxon>Sphingosinicellaceae</taxon>
        <taxon>Polymorphobacter</taxon>
    </lineage>
</organism>
<evidence type="ECO:0000313" key="1">
    <source>
        <dbReference type="EMBL" id="MBB6228762.1"/>
    </source>
</evidence>
<reference evidence="1 2" key="1">
    <citation type="submission" date="2020-08" db="EMBL/GenBank/DDBJ databases">
        <title>Genomic Encyclopedia of Type Strains, Phase IV (KMG-IV): sequencing the most valuable type-strain genomes for metagenomic binning, comparative biology and taxonomic classification.</title>
        <authorList>
            <person name="Goeker M."/>
        </authorList>
    </citation>
    <scope>NUCLEOTIDE SEQUENCE [LARGE SCALE GENOMIC DNA]</scope>
    <source>
        <strain evidence="1 2">DSM 102189</strain>
    </source>
</reference>
<dbReference type="AlphaFoldDB" id="A0A841LHT6"/>
<dbReference type="RefSeq" id="WP_188946463.1">
    <property type="nucleotide sequence ID" value="NZ_BMOX01000190.1"/>
</dbReference>
<evidence type="ECO:0000313" key="2">
    <source>
        <dbReference type="Proteomes" id="UP000538147"/>
    </source>
</evidence>
<dbReference type="EMBL" id="JACIIV010000024">
    <property type="protein sequence ID" value="MBB6228762.1"/>
    <property type="molecule type" value="Genomic_DNA"/>
</dbReference>
<accession>A0A841LHT6</accession>
<protein>
    <submittedName>
        <fullName evidence="1">Uncharacterized protein</fullName>
    </submittedName>
</protein>
<comment type="caution">
    <text evidence="1">The sequence shown here is derived from an EMBL/GenBank/DDBJ whole genome shotgun (WGS) entry which is preliminary data.</text>
</comment>
<proteinExistence type="predicted"/>
<keyword evidence="2" id="KW-1185">Reference proteome</keyword>